<dbReference type="InterPro" id="IPR001126">
    <property type="entry name" value="UmuC"/>
</dbReference>
<evidence type="ECO:0000256" key="6">
    <source>
        <dbReference type="ARBA" id="ARBA00022723"/>
    </source>
</evidence>
<keyword evidence="9" id="KW-0239">DNA-directed DNA polymerase</keyword>
<name>A0A0W8FFM2_9ZZZZ</name>
<dbReference type="GO" id="GO:0046872">
    <property type="term" value="F:metal ion binding"/>
    <property type="evidence" value="ECO:0007669"/>
    <property type="project" value="UniProtKB-KW"/>
</dbReference>
<sequence length="360" mass="39343">MVEKPRIILHVDMDSFYASVEVREHPDLQGRPVIVGADPKGGSGRGVVSTCSYEARAFGIRSAMPISEAYARCPGAVYLRPDMRLYARVSGEVMAILRGYAGKFQQVSIDEAYLDLSRAGSLSAAADLARSMKSEIRRQEGLTCSVGIGPNKIVAKIASDFQKPDGLTVVEPGRVREFLAPLPVEKIPGVGKKTGAELHRMGIATIGQLAGCSVPQLLASLGRHGVALRELALGHDDREVEQGGAAKSVSRETTFPEDTDDARFIAGVLDALADDLWRSLEEEGLRFRTLTVKVRYQGFATHTRSRTLPRFSSDREVIRRLARETFAGFPLHRKIRLIGLRLSALDADNTRQTSLEDFAP</sequence>
<evidence type="ECO:0000256" key="3">
    <source>
        <dbReference type="ARBA" id="ARBA00022679"/>
    </source>
</evidence>
<dbReference type="GO" id="GO:0003887">
    <property type="term" value="F:DNA-directed DNA polymerase activity"/>
    <property type="evidence" value="ECO:0007669"/>
    <property type="project" value="UniProtKB-KW"/>
</dbReference>
<keyword evidence="8" id="KW-0460">Magnesium</keyword>
<evidence type="ECO:0000256" key="4">
    <source>
        <dbReference type="ARBA" id="ARBA00022695"/>
    </source>
</evidence>
<evidence type="ECO:0000256" key="10">
    <source>
        <dbReference type="ARBA" id="ARBA00023204"/>
    </source>
</evidence>
<keyword evidence="3 13" id="KW-0808">Transferase</keyword>
<dbReference type="InterPro" id="IPR036775">
    <property type="entry name" value="DNA_pol_Y-fam_lit_finger_sf"/>
</dbReference>
<dbReference type="InterPro" id="IPR024728">
    <property type="entry name" value="PolY_HhH_motif"/>
</dbReference>
<protein>
    <recommendedName>
        <fullName evidence="2">DNA-directed DNA polymerase</fullName>
        <ecNumber evidence="2">2.7.7.7</ecNumber>
    </recommendedName>
</protein>
<keyword evidence="7" id="KW-0227">DNA damage</keyword>
<dbReference type="InterPro" id="IPR017961">
    <property type="entry name" value="DNA_pol_Y-fam_little_finger"/>
</dbReference>
<feature type="domain" description="UmuC" evidence="12">
    <location>
        <begin position="8"/>
        <end position="191"/>
    </location>
</feature>
<dbReference type="FunFam" id="3.30.1490.100:FF:000004">
    <property type="entry name" value="DNA polymerase IV"/>
    <property type="match status" value="1"/>
</dbReference>
<dbReference type="GO" id="GO:0009432">
    <property type="term" value="P:SOS response"/>
    <property type="evidence" value="ECO:0007669"/>
    <property type="project" value="TreeGrafter"/>
</dbReference>
<keyword evidence="6" id="KW-0479">Metal-binding</keyword>
<dbReference type="PANTHER" id="PTHR11076">
    <property type="entry name" value="DNA REPAIR POLYMERASE UMUC / TRANSFERASE FAMILY MEMBER"/>
    <property type="match status" value="1"/>
</dbReference>
<evidence type="ECO:0000256" key="8">
    <source>
        <dbReference type="ARBA" id="ARBA00022842"/>
    </source>
</evidence>
<dbReference type="InterPro" id="IPR050116">
    <property type="entry name" value="DNA_polymerase-Y"/>
</dbReference>
<dbReference type="EC" id="2.7.7.7" evidence="2"/>
<keyword evidence="4 13" id="KW-0548">Nucleotidyltransferase</keyword>
<dbReference type="SUPFAM" id="SSF56672">
    <property type="entry name" value="DNA/RNA polymerases"/>
    <property type="match status" value="1"/>
</dbReference>
<evidence type="ECO:0000256" key="1">
    <source>
        <dbReference type="ARBA" id="ARBA00010945"/>
    </source>
</evidence>
<comment type="caution">
    <text evidence="13">The sequence shown here is derived from an EMBL/GenBank/DDBJ whole genome shotgun (WGS) entry which is preliminary data.</text>
</comment>
<dbReference type="SUPFAM" id="SSF100879">
    <property type="entry name" value="Lesion bypass DNA polymerase (Y-family), little finger domain"/>
    <property type="match status" value="1"/>
</dbReference>
<gene>
    <name evidence="13" type="ORF">ASZ90_010847</name>
</gene>
<dbReference type="GO" id="GO:0003684">
    <property type="term" value="F:damaged DNA binding"/>
    <property type="evidence" value="ECO:0007669"/>
    <property type="project" value="InterPro"/>
</dbReference>
<dbReference type="GO" id="GO:0005829">
    <property type="term" value="C:cytosol"/>
    <property type="evidence" value="ECO:0007669"/>
    <property type="project" value="TreeGrafter"/>
</dbReference>
<proteinExistence type="inferred from homology"/>
<dbReference type="Pfam" id="PF11798">
    <property type="entry name" value="IMS_HHH"/>
    <property type="match status" value="1"/>
</dbReference>
<reference evidence="13" key="1">
    <citation type="journal article" date="2015" name="Proc. Natl. Acad. Sci. U.S.A.">
        <title>Networks of energetic and metabolic interactions define dynamics in microbial communities.</title>
        <authorList>
            <person name="Embree M."/>
            <person name="Liu J.K."/>
            <person name="Al-Bassam M.M."/>
            <person name="Zengler K."/>
        </authorList>
    </citation>
    <scope>NUCLEOTIDE SEQUENCE</scope>
</reference>
<evidence type="ECO:0000256" key="7">
    <source>
        <dbReference type="ARBA" id="ARBA00022763"/>
    </source>
</evidence>
<evidence type="ECO:0000256" key="9">
    <source>
        <dbReference type="ARBA" id="ARBA00022932"/>
    </source>
</evidence>
<accession>A0A0W8FFM2</accession>
<evidence type="ECO:0000256" key="5">
    <source>
        <dbReference type="ARBA" id="ARBA00022705"/>
    </source>
</evidence>
<dbReference type="AlphaFoldDB" id="A0A0W8FFM2"/>
<dbReference type="InterPro" id="IPR043502">
    <property type="entry name" value="DNA/RNA_pol_sf"/>
</dbReference>
<dbReference type="HAMAP" id="MF_01113">
    <property type="entry name" value="DNApol_IV"/>
    <property type="match status" value="1"/>
</dbReference>
<dbReference type="Gene3D" id="3.30.1490.100">
    <property type="entry name" value="DNA polymerase, Y-family, little finger domain"/>
    <property type="match status" value="1"/>
</dbReference>
<dbReference type="EMBL" id="LNQE01001292">
    <property type="protein sequence ID" value="KUG19426.1"/>
    <property type="molecule type" value="Genomic_DNA"/>
</dbReference>
<dbReference type="GO" id="GO:0006281">
    <property type="term" value="P:DNA repair"/>
    <property type="evidence" value="ECO:0007669"/>
    <property type="project" value="UniProtKB-KW"/>
</dbReference>
<comment type="similarity">
    <text evidence="1">Belongs to the DNA polymerase type-Y family.</text>
</comment>
<keyword evidence="10" id="KW-0234">DNA repair</keyword>
<dbReference type="GO" id="GO:0042276">
    <property type="term" value="P:error-prone translesion synthesis"/>
    <property type="evidence" value="ECO:0007669"/>
    <property type="project" value="TreeGrafter"/>
</dbReference>
<evidence type="ECO:0000256" key="11">
    <source>
        <dbReference type="ARBA" id="ARBA00049244"/>
    </source>
</evidence>
<evidence type="ECO:0000313" key="13">
    <source>
        <dbReference type="EMBL" id="KUG19426.1"/>
    </source>
</evidence>
<dbReference type="CDD" id="cd03586">
    <property type="entry name" value="PolY_Pol_IV_kappa"/>
    <property type="match status" value="1"/>
</dbReference>
<keyword evidence="5" id="KW-0235">DNA replication</keyword>
<dbReference type="Gene3D" id="1.10.150.20">
    <property type="entry name" value="5' to 3' exonuclease, C-terminal subdomain"/>
    <property type="match status" value="1"/>
</dbReference>
<dbReference type="PROSITE" id="PS50173">
    <property type="entry name" value="UMUC"/>
    <property type="match status" value="1"/>
</dbReference>
<dbReference type="NCBIfam" id="NF002677">
    <property type="entry name" value="PRK02406.1"/>
    <property type="match status" value="1"/>
</dbReference>
<dbReference type="Pfam" id="PF11799">
    <property type="entry name" value="IMS_C"/>
    <property type="match status" value="1"/>
</dbReference>
<evidence type="ECO:0000259" key="12">
    <source>
        <dbReference type="PROSITE" id="PS50173"/>
    </source>
</evidence>
<dbReference type="Gene3D" id="3.40.1170.60">
    <property type="match status" value="1"/>
</dbReference>
<organism evidence="13">
    <name type="scientific">hydrocarbon metagenome</name>
    <dbReference type="NCBI Taxonomy" id="938273"/>
    <lineage>
        <taxon>unclassified sequences</taxon>
        <taxon>metagenomes</taxon>
        <taxon>ecological metagenomes</taxon>
    </lineage>
</organism>
<dbReference type="InterPro" id="IPR043128">
    <property type="entry name" value="Rev_trsase/Diguanyl_cyclase"/>
</dbReference>
<dbReference type="Gene3D" id="3.30.70.270">
    <property type="match status" value="1"/>
</dbReference>
<dbReference type="GO" id="GO:0006260">
    <property type="term" value="P:DNA replication"/>
    <property type="evidence" value="ECO:0007669"/>
    <property type="project" value="UniProtKB-KW"/>
</dbReference>
<evidence type="ECO:0000256" key="2">
    <source>
        <dbReference type="ARBA" id="ARBA00012417"/>
    </source>
</evidence>
<dbReference type="InterPro" id="IPR022880">
    <property type="entry name" value="DNApol_IV"/>
</dbReference>
<dbReference type="PANTHER" id="PTHR11076:SF33">
    <property type="entry name" value="DNA POLYMERASE KAPPA"/>
    <property type="match status" value="1"/>
</dbReference>
<comment type="catalytic activity">
    <reaction evidence="11">
        <text>DNA(n) + a 2'-deoxyribonucleoside 5'-triphosphate = DNA(n+1) + diphosphate</text>
        <dbReference type="Rhea" id="RHEA:22508"/>
        <dbReference type="Rhea" id="RHEA-COMP:17339"/>
        <dbReference type="Rhea" id="RHEA-COMP:17340"/>
        <dbReference type="ChEBI" id="CHEBI:33019"/>
        <dbReference type="ChEBI" id="CHEBI:61560"/>
        <dbReference type="ChEBI" id="CHEBI:173112"/>
        <dbReference type="EC" id="2.7.7.7"/>
    </reaction>
</comment>
<dbReference type="Pfam" id="PF00817">
    <property type="entry name" value="IMS"/>
    <property type="match status" value="1"/>
</dbReference>